<name>A0A517T699_9PLAN</name>
<dbReference type="PANTHER" id="PTHR43289">
    <property type="entry name" value="MITOGEN-ACTIVATED PROTEIN KINASE KINASE KINASE 20-RELATED"/>
    <property type="match status" value="1"/>
</dbReference>
<dbReference type="EMBL" id="CP036316">
    <property type="protein sequence ID" value="QDT63899.1"/>
    <property type="molecule type" value="Genomic_DNA"/>
</dbReference>
<feature type="domain" description="EF-hand" evidence="9">
    <location>
        <begin position="660"/>
        <end position="695"/>
    </location>
</feature>
<dbReference type="PROSITE" id="PS00018">
    <property type="entry name" value="EF_HAND_1"/>
    <property type="match status" value="3"/>
</dbReference>
<dbReference type="RefSeq" id="WP_145260582.1">
    <property type="nucleotide sequence ID" value="NZ_CP036316.1"/>
</dbReference>
<evidence type="ECO:0000256" key="7">
    <source>
        <dbReference type="SAM" id="Phobius"/>
    </source>
</evidence>
<keyword evidence="1 10" id="KW-0808">Transferase</keyword>
<dbReference type="CDD" id="cd14014">
    <property type="entry name" value="STKc_PknB_like"/>
    <property type="match status" value="1"/>
</dbReference>
<dbReference type="EC" id="2.7.11.1" evidence="10"/>
<keyword evidence="7" id="KW-0472">Membrane</keyword>
<dbReference type="InterPro" id="IPR002048">
    <property type="entry name" value="EF_hand_dom"/>
</dbReference>
<keyword evidence="4 5" id="KW-0067">ATP-binding</keyword>
<dbReference type="InterPro" id="IPR011009">
    <property type="entry name" value="Kinase-like_dom_sf"/>
</dbReference>
<dbReference type="Pfam" id="PF00069">
    <property type="entry name" value="Pkinase"/>
    <property type="match status" value="1"/>
</dbReference>
<dbReference type="SUPFAM" id="SSF56112">
    <property type="entry name" value="Protein kinase-like (PK-like)"/>
    <property type="match status" value="1"/>
</dbReference>
<feature type="compositionally biased region" description="Basic and acidic residues" evidence="6">
    <location>
        <begin position="694"/>
        <end position="711"/>
    </location>
</feature>
<feature type="region of interest" description="Disordered" evidence="6">
    <location>
        <begin position="394"/>
        <end position="428"/>
    </location>
</feature>
<keyword evidence="3 10" id="KW-0418">Kinase</keyword>
<dbReference type="GO" id="GO:0005509">
    <property type="term" value="F:calcium ion binding"/>
    <property type="evidence" value="ECO:0007669"/>
    <property type="project" value="InterPro"/>
</dbReference>
<dbReference type="PROSITE" id="PS00108">
    <property type="entry name" value="PROTEIN_KINASE_ST"/>
    <property type="match status" value="1"/>
</dbReference>
<protein>
    <submittedName>
        <fullName evidence="10">Serine/threonine-protein kinase PrkC</fullName>
        <ecNumber evidence="10">2.7.11.1</ecNumber>
    </submittedName>
</protein>
<dbReference type="PANTHER" id="PTHR43289:SF6">
    <property type="entry name" value="SERINE_THREONINE-PROTEIN KINASE NEKL-3"/>
    <property type="match status" value="1"/>
</dbReference>
<feature type="binding site" evidence="5">
    <location>
        <position position="74"/>
    </location>
    <ligand>
        <name>ATP</name>
        <dbReference type="ChEBI" id="CHEBI:30616"/>
    </ligand>
</feature>
<proteinExistence type="predicted"/>
<dbReference type="AlphaFoldDB" id="A0A517T699"/>
<feature type="compositionally biased region" description="Polar residues" evidence="6">
    <location>
        <begin position="548"/>
        <end position="562"/>
    </location>
</feature>
<evidence type="ECO:0000313" key="10">
    <source>
        <dbReference type="EMBL" id="QDT63899.1"/>
    </source>
</evidence>
<feature type="transmembrane region" description="Helical" evidence="7">
    <location>
        <begin position="467"/>
        <end position="489"/>
    </location>
</feature>
<keyword evidence="7" id="KW-1133">Transmembrane helix</keyword>
<feature type="region of interest" description="Disordered" evidence="6">
    <location>
        <begin position="493"/>
        <end position="527"/>
    </location>
</feature>
<dbReference type="Proteomes" id="UP000319976">
    <property type="component" value="Chromosome"/>
</dbReference>
<keyword evidence="2 5" id="KW-0547">Nucleotide-binding</keyword>
<dbReference type="Gene3D" id="1.10.510.10">
    <property type="entry name" value="Transferase(Phosphotransferase) domain 1"/>
    <property type="match status" value="1"/>
</dbReference>
<dbReference type="KEGG" id="chya:V22_11260"/>
<evidence type="ECO:0000256" key="4">
    <source>
        <dbReference type="ARBA" id="ARBA00022840"/>
    </source>
</evidence>
<sequence length="737" mass="81262">MSTKRSSTDPPTSSVRETSVDENGTQIQPPKKEPEKVLSGEFGRYVIDRRLGTGAMGAVYRAHDTKLNRKVALKIPKILATDQETFLKRFYREARAAAALTHAHICPVYDVGEIDGTHYIAMGYISGKTLSTFIDPEQPVLPRTAAIFVRKTALAMQEAHKHGVVHRDLKPDNIMVDKRGEPVVMDFGLARHVDYEEDERLTRHGIVMGSPAYMPPEQIEGSPEKVGPLSDVYALGVTFFELLTGELPFRGNGTVMSMIADIYSKEPPLPSSINADIPDQLSNICLKAIAKKPSQRQQSMQELVDELTAYLKATSGSLNASISSQIGTDTETPPSAGKVRAEAQQDLVRTLCDDQQYAAAVSVLQKMTTVEGDDVEQISQWAMKQLPKVQSLAAKHSGEVTQTAKVTKTPKQPAKKARKKRKSEEFSVATDDALEGVDAEDASRLPARRMTSHEKQQLADQAQLQKILFMVVGGAIVLVFFLFAASSFFSDGSNAVTPQQPPVEDAVNSDSFDKNTDGLPTESPQTFQPEVAASNSDRLFQPERVGSAANTPDTNKPTTAVNPSSETTPEPTSEPMPEFPQRKPKPVVRKFKILDQNNDGVLTLEEIPRNERAIYYTADKNNDGQITRREYLNEFPLSESDETPDAPPAKKPKPPEKPLPIPDYVREAFKRFDKNNDQFILRNELPRPFGRYFNDADRDNNGKLDHSEVEAHPLPGTAPDGFNPKLGPPGGGPLRRP</sequence>
<dbReference type="PROSITE" id="PS00107">
    <property type="entry name" value="PROTEIN_KINASE_ATP"/>
    <property type="match status" value="1"/>
</dbReference>
<dbReference type="Gene3D" id="1.10.238.10">
    <property type="entry name" value="EF-hand"/>
    <property type="match status" value="2"/>
</dbReference>
<dbReference type="OrthoDB" id="267889at2"/>
<evidence type="ECO:0000313" key="11">
    <source>
        <dbReference type="Proteomes" id="UP000319976"/>
    </source>
</evidence>
<feature type="region of interest" description="Disordered" evidence="6">
    <location>
        <begin position="636"/>
        <end position="662"/>
    </location>
</feature>
<feature type="compositionally biased region" description="Polar residues" evidence="6">
    <location>
        <begin position="1"/>
        <end position="28"/>
    </location>
</feature>
<evidence type="ECO:0000256" key="3">
    <source>
        <dbReference type="ARBA" id="ARBA00022777"/>
    </source>
</evidence>
<dbReference type="InterPro" id="IPR011992">
    <property type="entry name" value="EF-hand-dom_pair"/>
</dbReference>
<evidence type="ECO:0000259" key="9">
    <source>
        <dbReference type="PROSITE" id="PS50222"/>
    </source>
</evidence>
<dbReference type="GO" id="GO:0005524">
    <property type="term" value="F:ATP binding"/>
    <property type="evidence" value="ECO:0007669"/>
    <property type="project" value="UniProtKB-UniRule"/>
</dbReference>
<dbReference type="GO" id="GO:0004674">
    <property type="term" value="F:protein serine/threonine kinase activity"/>
    <property type="evidence" value="ECO:0007669"/>
    <property type="project" value="UniProtKB-EC"/>
</dbReference>
<feature type="region of interest" description="Disordered" evidence="6">
    <location>
        <begin position="683"/>
        <end position="737"/>
    </location>
</feature>
<accession>A0A517T699</accession>
<feature type="region of interest" description="Disordered" evidence="6">
    <location>
        <begin position="545"/>
        <end position="585"/>
    </location>
</feature>
<feature type="compositionally biased region" description="Low complexity" evidence="6">
    <location>
        <begin position="400"/>
        <end position="412"/>
    </location>
</feature>
<keyword evidence="7" id="KW-0812">Transmembrane</keyword>
<evidence type="ECO:0000259" key="8">
    <source>
        <dbReference type="PROSITE" id="PS50011"/>
    </source>
</evidence>
<feature type="region of interest" description="Disordered" evidence="6">
    <location>
        <begin position="322"/>
        <end position="341"/>
    </location>
</feature>
<dbReference type="Pfam" id="PF13202">
    <property type="entry name" value="EF-hand_5"/>
    <property type="match status" value="1"/>
</dbReference>
<feature type="region of interest" description="Disordered" evidence="6">
    <location>
        <begin position="1"/>
        <end position="35"/>
    </location>
</feature>
<dbReference type="InterPro" id="IPR018247">
    <property type="entry name" value="EF_Hand_1_Ca_BS"/>
</dbReference>
<evidence type="ECO:0000256" key="6">
    <source>
        <dbReference type="SAM" id="MobiDB-lite"/>
    </source>
</evidence>
<dbReference type="InterPro" id="IPR000719">
    <property type="entry name" value="Prot_kinase_dom"/>
</dbReference>
<feature type="domain" description="Protein kinase" evidence="8">
    <location>
        <begin position="45"/>
        <end position="311"/>
    </location>
</feature>
<organism evidence="10 11">
    <name type="scientific">Calycomorphotria hydatis</name>
    <dbReference type="NCBI Taxonomy" id="2528027"/>
    <lineage>
        <taxon>Bacteria</taxon>
        <taxon>Pseudomonadati</taxon>
        <taxon>Planctomycetota</taxon>
        <taxon>Planctomycetia</taxon>
        <taxon>Planctomycetales</taxon>
        <taxon>Planctomycetaceae</taxon>
        <taxon>Calycomorphotria</taxon>
    </lineage>
</organism>
<dbReference type="InterPro" id="IPR017441">
    <property type="entry name" value="Protein_kinase_ATP_BS"/>
</dbReference>
<keyword evidence="11" id="KW-1185">Reference proteome</keyword>
<evidence type="ECO:0000256" key="2">
    <source>
        <dbReference type="ARBA" id="ARBA00022741"/>
    </source>
</evidence>
<dbReference type="SUPFAM" id="SSF47473">
    <property type="entry name" value="EF-hand"/>
    <property type="match status" value="1"/>
</dbReference>
<dbReference type="PROSITE" id="PS50222">
    <property type="entry name" value="EF_HAND_2"/>
    <property type="match status" value="1"/>
</dbReference>
<dbReference type="InterPro" id="IPR008271">
    <property type="entry name" value="Ser/Thr_kinase_AS"/>
</dbReference>
<evidence type="ECO:0000256" key="1">
    <source>
        <dbReference type="ARBA" id="ARBA00022679"/>
    </source>
</evidence>
<reference evidence="10 11" key="1">
    <citation type="submission" date="2019-02" db="EMBL/GenBank/DDBJ databases">
        <title>Deep-cultivation of Planctomycetes and their phenomic and genomic characterization uncovers novel biology.</title>
        <authorList>
            <person name="Wiegand S."/>
            <person name="Jogler M."/>
            <person name="Boedeker C."/>
            <person name="Pinto D."/>
            <person name="Vollmers J."/>
            <person name="Rivas-Marin E."/>
            <person name="Kohn T."/>
            <person name="Peeters S.H."/>
            <person name="Heuer A."/>
            <person name="Rast P."/>
            <person name="Oberbeckmann S."/>
            <person name="Bunk B."/>
            <person name="Jeske O."/>
            <person name="Meyerdierks A."/>
            <person name="Storesund J.E."/>
            <person name="Kallscheuer N."/>
            <person name="Luecker S."/>
            <person name="Lage O.M."/>
            <person name="Pohl T."/>
            <person name="Merkel B.J."/>
            <person name="Hornburger P."/>
            <person name="Mueller R.-W."/>
            <person name="Bruemmer F."/>
            <person name="Labrenz M."/>
            <person name="Spormann A.M."/>
            <person name="Op den Camp H."/>
            <person name="Overmann J."/>
            <person name="Amann R."/>
            <person name="Jetten M.S.M."/>
            <person name="Mascher T."/>
            <person name="Medema M.H."/>
            <person name="Devos D.P."/>
            <person name="Kaster A.-K."/>
            <person name="Ovreas L."/>
            <person name="Rohde M."/>
            <person name="Galperin M.Y."/>
            <person name="Jogler C."/>
        </authorList>
    </citation>
    <scope>NUCLEOTIDE SEQUENCE [LARGE SCALE GENOMIC DNA]</scope>
    <source>
        <strain evidence="10 11">V22</strain>
    </source>
</reference>
<dbReference type="Gene3D" id="3.30.200.20">
    <property type="entry name" value="Phosphorylase Kinase, domain 1"/>
    <property type="match status" value="1"/>
</dbReference>
<gene>
    <name evidence="10" type="primary">prkC_4</name>
    <name evidence="10" type="ORF">V22_11260</name>
</gene>
<dbReference type="PROSITE" id="PS50011">
    <property type="entry name" value="PROTEIN_KINASE_DOM"/>
    <property type="match status" value="1"/>
</dbReference>
<evidence type="ECO:0000256" key="5">
    <source>
        <dbReference type="PROSITE-ProRule" id="PRU10141"/>
    </source>
</evidence>
<feature type="compositionally biased region" description="Polar residues" evidence="6">
    <location>
        <begin position="322"/>
        <end position="333"/>
    </location>
</feature>
<dbReference type="SMART" id="SM00220">
    <property type="entry name" value="S_TKc"/>
    <property type="match status" value="1"/>
</dbReference>